<reference evidence="12" key="1">
    <citation type="journal article" date="2016" name="Front. Microbiol.">
        <title>Genome Sequence of the Piezophilic, Mesophilic Sulfate-Reducing Bacterium Desulfovibrio indicus J2T.</title>
        <authorList>
            <person name="Cao J."/>
            <person name="Maignien L."/>
            <person name="Shao Z."/>
            <person name="Alain K."/>
            <person name="Jebbar M."/>
        </authorList>
    </citation>
    <scope>NUCLEOTIDE SEQUENCE</scope>
    <source>
        <strain evidence="12">DSM 21893</strain>
    </source>
</reference>
<keyword evidence="8" id="KW-0408">Iron</keyword>
<dbReference type="InterPro" id="IPR005798">
    <property type="entry name" value="Cyt_b/b6_C"/>
</dbReference>
<proteinExistence type="predicted"/>
<dbReference type="PANTHER" id="PTHR19271:SF16">
    <property type="entry name" value="CYTOCHROME B"/>
    <property type="match status" value="1"/>
</dbReference>
<dbReference type="GO" id="GO:0022904">
    <property type="term" value="P:respiratory electron transport chain"/>
    <property type="evidence" value="ECO:0007669"/>
    <property type="project" value="InterPro"/>
</dbReference>
<evidence type="ECO:0000256" key="10">
    <source>
        <dbReference type="SAM" id="Phobius"/>
    </source>
</evidence>
<dbReference type="GO" id="GO:0009055">
    <property type="term" value="F:electron transfer activity"/>
    <property type="evidence" value="ECO:0007669"/>
    <property type="project" value="InterPro"/>
</dbReference>
<feature type="transmembrane region" description="Helical" evidence="10">
    <location>
        <begin position="221"/>
        <end position="238"/>
    </location>
</feature>
<dbReference type="InterPro" id="IPR036150">
    <property type="entry name" value="Cyt_b/b6_C_sf"/>
</dbReference>
<feature type="transmembrane region" description="Helical" evidence="10">
    <location>
        <begin position="93"/>
        <end position="115"/>
    </location>
</feature>
<dbReference type="SUPFAM" id="SSF81342">
    <property type="entry name" value="Transmembrane di-heme cytochromes"/>
    <property type="match status" value="1"/>
</dbReference>
<keyword evidence="4 10" id="KW-0812">Transmembrane</keyword>
<accession>A0AAV4Z8G7</accession>
<dbReference type="PANTHER" id="PTHR19271">
    <property type="entry name" value="CYTOCHROME B"/>
    <property type="match status" value="1"/>
</dbReference>
<keyword evidence="13" id="KW-1185">Reference proteome</keyword>
<feature type="transmembrane region" description="Helical" evidence="10">
    <location>
        <begin position="165"/>
        <end position="185"/>
    </location>
</feature>
<keyword evidence="7 10" id="KW-1133">Transmembrane helix</keyword>
<evidence type="ECO:0000256" key="5">
    <source>
        <dbReference type="ARBA" id="ARBA00022723"/>
    </source>
</evidence>
<evidence type="ECO:0000256" key="2">
    <source>
        <dbReference type="ARBA" id="ARBA00022448"/>
    </source>
</evidence>
<feature type="transmembrane region" description="Helical" evidence="10">
    <location>
        <begin position="250"/>
        <end position="274"/>
    </location>
</feature>
<feature type="transmembrane region" description="Helical" evidence="10">
    <location>
        <begin position="280"/>
        <end position="301"/>
    </location>
</feature>
<evidence type="ECO:0000259" key="11">
    <source>
        <dbReference type="PROSITE" id="PS51003"/>
    </source>
</evidence>
<keyword evidence="6" id="KW-0249">Electron transport</keyword>
<protein>
    <submittedName>
        <fullName evidence="12">Cytochrome b</fullName>
    </submittedName>
</protein>
<dbReference type="GO" id="GO:0016491">
    <property type="term" value="F:oxidoreductase activity"/>
    <property type="evidence" value="ECO:0007669"/>
    <property type="project" value="InterPro"/>
</dbReference>
<comment type="caution">
    <text evidence="12">The sequence shown here is derived from an EMBL/GenBank/DDBJ whole genome shotgun (WGS) entry which is preliminary data.</text>
</comment>
<dbReference type="InterPro" id="IPR016174">
    <property type="entry name" value="Di-haem_cyt_TM"/>
</dbReference>
<evidence type="ECO:0000256" key="6">
    <source>
        <dbReference type="ARBA" id="ARBA00022982"/>
    </source>
</evidence>
<dbReference type="Proteomes" id="UP001055307">
    <property type="component" value="Unassembled WGS sequence"/>
</dbReference>
<evidence type="ECO:0000313" key="13">
    <source>
        <dbReference type="Proteomes" id="UP001055307"/>
    </source>
</evidence>
<feature type="transmembrane region" description="Helical" evidence="10">
    <location>
        <begin position="66"/>
        <end position="87"/>
    </location>
</feature>
<gene>
    <name evidence="12" type="primary">petB</name>
    <name evidence="12" type="ORF">OICFNHDK_2697</name>
</gene>
<evidence type="ECO:0000256" key="8">
    <source>
        <dbReference type="ARBA" id="ARBA00023004"/>
    </source>
</evidence>
<comment type="subcellular location">
    <subcellularLocation>
        <location evidence="1">Membrane</location>
        <topology evidence="1">Multi-pass membrane protein</topology>
    </subcellularLocation>
</comment>
<dbReference type="PROSITE" id="PS51003">
    <property type="entry name" value="CYTB_CTER"/>
    <property type="match status" value="1"/>
</dbReference>
<dbReference type="SUPFAM" id="SSF81648">
    <property type="entry name" value="a domain/subunit of cytochrome bc1 complex (Ubiquinol-cytochrome c reductase)"/>
    <property type="match status" value="1"/>
</dbReference>
<organism evidence="12 13">
    <name type="scientific">Methylobacterium bullatum</name>
    <dbReference type="NCBI Taxonomy" id="570505"/>
    <lineage>
        <taxon>Bacteria</taxon>
        <taxon>Pseudomonadati</taxon>
        <taxon>Pseudomonadota</taxon>
        <taxon>Alphaproteobacteria</taxon>
        <taxon>Hyphomicrobiales</taxon>
        <taxon>Methylobacteriaceae</taxon>
        <taxon>Methylobacterium</taxon>
    </lineage>
</organism>
<sequence>MTDGAVRPARFARIIGAFLVLTIVANAALGVASSAFVDLRSTAFLCLWLHAFVSIYDGVSGRLRTLTWLLLCGVWVASEAALFLDTFIPWGQIAFWVIASLATLPVVGSVIANLLTEAHAATASTSRGGGTIGPTPLLLAVAVAADFFVLHLASRQWTRSATLKAAVFAAAALLAGGAVGNLTGLAPPERVPSSDTFAILPPWYALPYYAILRAVPDKTGGLLLMACILAAPAAWPWVGASRARNGRLRLLYGAACATFAMAWIGLCILGAGAAAESTLVHSRIAAAYVLAFFVVIVPLIVRFSDDGHTAAQTVAPSGRR</sequence>
<evidence type="ECO:0000256" key="4">
    <source>
        <dbReference type="ARBA" id="ARBA00022692"/>
    </source>
</evidence>
<dbReference type="RefSeq" id="WP_056147991.1">
    <property type="nucleotide sequence ID" value="NZ_BPQF01000013.1"/>
</dbReference>
<evidence type="ECO:0000256" key="9">
    <source>
        <dbReference type="ARBA" id="ARBA00023136"/>
    </source>
</evidence>
<dbReference type="EMBL" id="BPQF01000013">
    <property type="protein sequence ID" value="GJD40231.1"/>
    <property type="molecule type" value="Genomic_DNA"/>
</dbReference>
<dbReference type="GO" id="GO:0016020">
    <property type="term" value="C:membrane"/>
    <property type="evidence" value="ECO:0007669"/>
    <property type="project" value="UniProtKB-SubCell"/>
</dbReference>
<feature type="domain" description="Cytochrome b/b6 C-terminal region profile" evidence="11">
    <location>
        <begin position="199"/>
        <end position="311"/>
    </location>
</feature>
<feature type="transmembrane region" description="Helical" evidence="10">
    <location>
        <begin position="12"/>
        <end position="36"/>
    </location>
</feature>
<evidence type="ECO:0000256" key="7">
    <source>
        <dbReference type="ARBA" id="ARBA00022989"/>
    </source>
</evidence>
<keyword evidence="9 10" id="KW-0472">Membrane</keyword>
<name>A0AAV4Z8G7_9HYPH</name>
<evidence type="ECO:0000313" key="12">
    <source>
        <dbReference type="EMBL" id="GJD40231.1"/>
    </source>
</evidence>
<evidence type="ECO:0000256" key="1">
    <source>
        <dbReference type="ARBA" id="ARBA00004141"/>
    </source>
</evidence>
<keyword evidence="5" id="KW-0479">Metal-binding</keyword>
<reference evidence="12" key="2">
    <citation type="submission" date="2021-08" db="EMBL/GenBank/DDBJ databases">
        <authorList>
            <person name="Tani A."/>
            <person name="Ola A."/>
            <person name="Ogura Y."/>
            <person name="Katsura K."/>
            <person name="Hayashi T."/>
        </authorList>
    </citation>
    <scope>NUCLEOTIDE SEQUENCE</scope>
    <source>
        <strain evidence="12">DSM 21893</strain>
    </source>
</reference>
<keyword evidence="3" id="KW-0349">Heme</keyword>
<dbReference type="AlphaFoldDB" id="A0AAV4Z8G7"/>
<evidence type="ECO:0000256" key="3">
    <source>
        <dbReference type="ARBA" id="ARBA00022617"/>
    </source>
</evidence>
<dbReference type="GO" id="GO:0046872">
    <property type="term" value="F:metal ion binding"/>
    <property type="evidence" value="ECO:0007669"/>
    <property type="project" value="UniProtKB-KW"/>
</dbReference>
<dbReference type="InterPro" id="IPR027387">
    <property type="entry name" value="Cytb/b6-like_sf"/>
</dbReference>
<feature type="transmembrane region" description="Helical" evidence="10">
    <location>
        <begin position="42"/>
        <end position="59"/>
    </location>
</feature>
<dbReference type="Pfam" id="PF00032">
    <property type="entry name" value="Cytochrom_B_C"/>
    <property type="match status" value="1"/>
</dbReference>
<feature type="transmembrane region" description="Helical" evidence="10">
    <location>
        <begin position="136"/>
        <end position="153"/>
    </location>
</feature>
<dbReference type="Gene3D" id="1.20.810.10">
    <property type="entry name" value="Cytochrome Bc1 Complex, Chain C"/>
    <property type="match status" value="1"/>
</dbReference>
<keyword evidence="2" id="KW-0813">Transport</keyword>